<proteinExistence type="predicted"/>
<dbReference type="RefSeq" id="WP_283440948.1">
    <property type="nucleotide sequence ID" value="NZ_FXUL01000002.1"/>
</dbReference>
<name>A0ABY1PYU4_9BURK</name>
<evidence type="ECO:0000313" key="1">
    <source>
        <dbReference type="EMBL" id="SMP48393.1"/>
    </source>
</evidence>
<comment type="caution">
    <text evidence="1">The sequence shown here is derived from an EMBL/GenBank/DDBJ whole genome shotgun (WGS) entry which is preliminary data.</text>
</comment>
<reference evidence="1 2" key="1">
    <citation type="submission" date="2017-05" db="EMBL/GenBank/DDBJ databases">
        <authorList>
            <person name="Varghese N."/>
            <person name="Submissions S."/>
        </authorList>
    </citation>
    <scope>NUCLEOTIDE SEQUENCE [LARGE SCALE GENOMIC DNA]</scope>
    <source>
        <strain evidence="1 2">DSM 26001</strain>
    </source>
</reference>
<dbReference type="EMBL" id="FXUL01000002">
    <property type="protein sequence ID" value="SMP48393.1"/>
    <property type="molecule type" value="Genomic_DNA"/>
</dbReference>
<keyword evidence="2" id="KW-1185">Reference proteome</keyword>
<dbReference type="Proteomes" id="UP001158049">
    <property type="component" value="Unassembled WGS sequence"/>
</dbReference>
<organism evidence="1 2">
    <name type="scientific">Noviherbaspirillum suwonense</name>
    <dbReference type="NCBI Taxonomy" id="1224511"/>
    <lineage>
        <taxon>Bacteria</taxon>
        <taxon>Pseudomonadati</taxon>
        <taxon>Pseudomonadota</taxon>
        <taxon>Betaproteobacteria</taxon>
        <taxon>Burkholderiales</taxon>
        <taxon>Oxalobacteraceae</taxon>
        <taxon>Noviherbaspirillum</taxon>
    </lineage>
</organism>
<protein>
    <submittedName>
        <fullName evidence="1">Uncharacterized protein</fullName>
    </submittedName>
</protein>
<accession>A0ABY1PYU4</accession>
<evidence type="ECO:0000313" key="2">
    <source>
        <dbReference type="Proteomes" id="UP001158049"/>
    </source>
</evidence>
<sequence length="81" mass="8947">MTSEQRVSGPAGLWFSIKIDSEEFVALLAADALERLLHNSGAPVEPRSAYKRNRKVIDALARQKFLDGCPRPIRVVAADLN</sequence>
<gene>
    <name evidence="1" type="ORF">SAMN06295970_102144</name>
</gene>